<feature type="domain" description="Peptidase M16 N-terminal" evidence="7">
    <location>
        <begin position="33"/>
        <end position="191"/>
    </location>
</feature>
<dbReference type="InterPro" id="IPR054734">
    <property type="entry name" value="PqqF-like_C_4"/>
</dbReference>
<dbReference type="InterPro" id="IPR050626">
    <property type="entry name" value="Peptidase_M16"/>
</dbReference>
<name>A0A0G2HJ73_PHACM</name>
<keyword evidence="6" id="KW-0482">Metalloprotease</keyword>
<dbReference type="InterPro" id="IPR007863">
    <property type="entry name" value="Peptidase_M16_C"/>
</dbReference>
<dbReference type="OrthoDB" id="952271at2759"/>
<dbReference type="Pfam" id="PF16187">
    <property type="entry name" value="Peptidase_M16_M"/>
    <property type="match status" value="1"/>
</dbReference>
<keyword evidence="3" id="KW-0479">Metal-binding</keyword>
<evidence type="ECO:0000313" key="11">
    <source>
        <dbReference type="EMBL" id="KKY28400.1"/>
    </source>
</evidence>
<comment type="similarity">
    <text evidence="1">Belongs to the peptidase M16 family.</text>
</comment>
<dbReference type="PANTHER" id="PTHR43690">
    <property type="entry name" value="NARDILYSIN"/>
    <property type="match status" value="1"/>
</dbReference>
<dbReference type="GO" id="GO:0005739">
    <property type="term" value="C:mitochondrion"/>
    <property type="evidence" value="ECO:0007669"/>
    <property type="project" value="TreeGrafter"/>
</dbReference>
<reference evidence="11 12" key="2">
    <citation type="submission" date="2015-05" db="EMBL/GenBank/DDBJ databases">
        <authorList>
            <person name="Morales-Cruz A."/>
            <person name="Amrine K.C."/>
            <person name="Cantu D."/>
        </authorList>
    </citation>
    <scope>NUCLEOTIDE SEQUENCE [LARGE SCALE GENOMIC DNA]</scope>
    <source>
        <strain evidence="11">UCRPC4</strain>
    </source>
</reference>
<reference evidence="11 12" key="1">
    <citation type="submission" date="2015-05" db="EMBL/GenBank/DDBJ databases">
        <title>Distinctive expansion of gene families associated with plant cell wall degradation and secondary metabolism in the genomes of grapevine trunk pathogens.</title>
        <authorList>
            <person name="Lawrence D.P."/>
            <person name="Travadon R."/>
            <person name="Rolshausen P.E."/>
            <person name="Baumgartner K."/>
        </authorList>
    </citation>
    <scope>NUCLEOTIDE SEQUENCE [LARGE SCALE GENOMIC DNA]</scope>
    <source>
        <strain evidence="11">UCRPC4</strain>
    </source>
</reference>
<comment type="caution">
    <text evidence="11">The sequence shown here is derived from an EMBL/GenBank/DDBJ whole genome shotgun (WGS) entry which is preliminary data.</text>
</comment>
<evidence type="ECO:0000259" key="8">
    <source>
        <dbReference type="Pfam" id="PF05193"/>
    </source>
</evidence>
<dbReference type="Pfam" id="PF22456">
    <property type="entry name" value="PqqF-like_C_4"/>
    <property type="match status" value="1"/>
</dbReference>
<dbReference type="GO" id="GO:0043171">
    <property type="term" value="P:peptide catabolic process"/>
    <property type="evidence" value="ECO:0007669"/>
    <property type="project" value="TreeGrafter"/>
</dbReference>
<dbReference type="Proteomes" id="UP000053317">
    <property type="component" value="Unassembled WGS sequence"/>
</dbReference>
<accession>A0A0G2HJ73</accession>
<organism evidence="11 12">
    <name type="scientific">Phaeomoniella chlamydospora</name>
    <name type="common">Phaeoacremonium chlamydosporum</name>
    <dbReference type="NCBI Taxonomy" id="158046"/>
    <lineage>
        <taxon>Eukaryota</taxon>
        <taxon>Fungi</taxon>
        <taxon>Dikarya</taxon>
        <taxon>Ascomycota</taxon>
        <taxon>Pezizomycotina</taxon>
        <taxon>Eurotiomycetes</taxon>
        <taxon>Chaetothyriomycetidae</taxon>
        <taxon>Phaeomoniellales</taxon>
        <taxon>Phaeomoniellaceae</taxon>
        <taxon>Phaeomoniella</taxon>
    </lineage>
</organism>
<dbReference type="InterPro" id="IPR032632">
    <property type="entry name" value="Peptidase_M16_M"/>
</dbReference>
<dbReference type="Pfam" id="PF00675">
    <property type="entry name" value="Peptidase_M16"/>
    <property type="match status" value="1"/>
</dbReference>
<feature type="domain" description="Peptidase M16 middle/third" evidence="9">
    <location>
        <begin position="402"/>
        <end position="688"/>
    </location>
</feature>
<dbReference type="InterPro" id="IPR011765">
    <property type="entry name" value="Pept_M16_N"/>
</dbReference>
<evidence type="ECO:0000259" key="9">
    <source>
        <dbReference type="Pfam" id="PF16187"/>
    </source>
</evidence>
<feature type="domain" description="Coenzyme PQQ synthesis protein F-like C-terminal lobe" evidence="10">
    <location>
        <begin position="797"/>
        <end position="894"/>
    </location>
</feature>
<dbReference type="EMBL" id="LCWF01000013">
    <property type="protein sequence ID" value="KKY28400.1"/>
    <property type="molecule type" value="Genomic_DNA"/>
</dbReference>
<gene>
    <name evidence="11" type="ORF">UCRPC4_g00567</name>
</gene>
<evidence type="ECO:0000256" key="4">
    <source>
        <dbReference type="ARBA" id="ARBA00022801"/>
    </source>
</evidence>
<evidence type="ECO:0000259" key="10">
    <source>
        <dbReference type="Pfam" id="PF22456"/>
    </source>
</evidence>
<evidence type="ECO:0000256" key="2">
    <source>
        <dbReference type="ARBA" id="ARBA00022670"/>
    </source>
</evidence>
<dbReference type="Gene3D" id="3.30.830.10">
    <property type="entry name" value="Metalloenzyme, LuxS/M16 peptidase-like"/>
    <property type="match status" value="4"/>
</dbReference>
<dbReference type="FunFam" id="3.30.830.10:FF:000005">
    <property type="entry name" value="nardilysin isoform X1"/>
    <property type="match status" value="1"/>
</dbReference>
<dbReference type="Pfam" id="PF05193">
    <property type="entry name" value="Peptidase_M16_C"/>
    <property type="match status" value="1"/>
</dbReference>
<dbReference type="GO" id="GO:0005829">
    <property type="term" value="C:cytosol"/>
    <property type="evidence" value="ECO:0007669"/>
    <property type="project" value="TreeGrafter"/>
</dbReference>
<keyword evidence="2" id="KW-0645">Protease</keyword>
<evidence type="ECO:0000256" key="1">
    <source>
        <dbReference type="ARBA" id="ARBA00007261"/>
    </source>
</evidence>
<dbReference type="GO" id="GO:0046872">
    <property type="term" value="F:metal ion binding"/>
    <property type="evidence" value="ECO:0007669"/>
    <property type="project" value="UniProtKB-KW"/>
</dbReference>
<dbReference type="GO" id="GO:0051603">
    <property type="term" value="P:proteolysis involved in protein catabolic process"/>
    <property type="evidence" value="ECO:0007669"/>
    <property type="project" value="TreeGrafter"/>
</dbReference>
<evidence type="ECO:0000259" key="7">
    <source>
        <dbReference type="Pfam" id="PF00675"/>
    </source>
</evidence>
<keyword evidence="12" id="KW-1185">Reference proteome</keyword>
<evidence type="ECO:0000256" key="5">
    <source>
        <dbReference type="ARBA" id="ARBA00022833"/>
    </source>
</evidence>
<dbReference type="InterPro" id="IPR011249">
    <property type="entry name" value="Metalloenz_LuxS/M16"/>
</dbReference>
<proteinExistence type="inferred from homology"/>
<dbReference type="AlphaFoldDB" id="A0A0G2HJ73"/>
<dbReference type="PANTHER" id="PTHR43690:SF18">
    <property type="entry name" value="INSULIN-DEGRADING ENZYME-RELATED"/>
    <property type="match status" value="1"/>
</dbReference>
<keyword evidence="4" id="KW-0378">Hydrolase</keyword>
<sequence>MAAVEKVAEDLEKPLLDNRIYRVIRLPNKLEALLVHDPDTDKASASVNVNVGNYCDDEDMPGMAHAVEHLLFMGTEKFPSENDYNVYLNAHSGYSNAYTASTETNYYFECAASSDTASVTAEADATEMVKDVKEGPLYGALDRFAQFFVKPLFLESTLDRELRAVDSENKKNLQSDQWRLSQLSKSLANPEHPYHKFSTGNLKTLRDDPLKRNVKIRDAFIAFYEKHYSANRMKLVVLGREPLDVLESWVTEFFSDVKNQDLPQNRWDDVSLYTEEQLPSQIFAKPVMESRSLEMYFPYLDEEEMFETQPSRYISHLIGHEGPGSILAYLKEKGWANGLSSGALPVCPGSAFFTISIKLTPEGFKRYQDVVKNVFHYISLLQEAPPEEWIFNEMKDMSDVDFKFRQKSPASRFTSRMSSVMQKPLPRSWLLSGLSKIRKFDPQAITRALNFLRPDNFRMIIVNQDYTGGWKEKEKWYGTDYNVEKLPEEFSSELAKALQSKPEERPAELHLPHKNEFIPTRLNVERKDITEPAKAPKLLRKDDAVRLWHKKDDRFWVPKGSVIINLEAPLAYSTAANYVKTSLYCMLVEDALSEYSYDAEISGLDYSFGSSMSGLCIHLDGYNDKMPVLLEKVLTTMKELKVRKDRFDVIKERLQRSYKNWEFQQPFHMVSSFTRWLGAEKLFINDEYAPELESIQADDIQVFYPQLLEQTHAEILVHGNLYKEDAFAMTKLVENTLQFRPLPHTQWTIPRNIILPPGSSFTYQRKLKDPANINHCIEYFLYIGDRSDRSLRAKLQMLAQMTDEPAFNQLRTKEQLGYVVWSGGRTTATTFGYRVTIQSERPAEYLESRINAFLSQFGEELQNMSAEEFESHRRSLVNRRQEKLKNLDSETSRFSSHIDSGYYDFFQVDEDVARIRQLTKEDMVEFFDIFIDPKSSHRAKLSVHLVAAAKAPEPTEINVEEQKSKFVDIVAQALGTVGVKVDSEKVQESFKSSDITNEDQESLLSTLKALLAENLPAEQVNALGEQAKQLLPQILGAVGVKPSAKEVSTESTELSTTVIEDVHAWKATLSVSKGPHPVRDLSEFEENEAKL</sequence>
<evidence type="ECO:0000256" key="6">
    <source>
        <dbReference type="ARBA" id="ARBA00023049"/>
    </source>
</evidence>
<dbReference type="FunFam" id="3.30.830.10:FF:000003">
    <property type="entry name" value="Insulin-degrading enzyme"/>
    <property type="match status" value="1"/>
</dbReference>
<dbReference type="GO" id="GO:0004222">
    <property type="term" value="F:metalloendopeptidase activity"/>
    <property type="evidence" value="ECO:0007669"/>
    <property type="project" value="TreeGrafter"/>
</dbReference>
<feature type="domain" description="Peptidase M16 C-terminal" evidence="8">
    <location>
        <begin position="217"/>
        <end position="396"/>
    </location>
</feature>
<evidence type="ECO:0000256" key="3">
    <source>
        <dbReference type="ARBA" id="ARBA00022723"/>
    </source>
</evidence>
<dbReference type="FunFam" id="3.30.830.10:FF:000004">
    <property type="entry name" value="Putative insulin-degrading enzyme"/>
    <property type="match status" value="1"/>
</dbReference>
<keyword evidence="5" id="KW-0862">Zinc</keyword>
<dbReference type="SUPFAM" id="SSF63411">
    <property type="entry name" value="LuxS/MPP-like metallohydrolase"/>
    <property type="match status" value="4"/>
</dbReference>
<evidence type="ECO:0000313" key="12">
    <source>
        <dbReference type="Proteomes" id="UP000053317"/>
    </source>
</evidence>
<protein>
    <submittedName>
        <fullName evidence="11">Putative a-pheromone processing metallopeptidase ste23</fullName>
    </submittedName>
</protein>